<dbReference type="PhylomeDB" id="A0A061AU72"/>
<comment type="function">
    <text evidence="8">First step of mRNA capping. Converts the 5'-triphosphate end of a nascent mRNA chain into a diphosphate end.</text>
</comment>
<dbReference type="SUPFAM" id="SSF55154">
    <property type="entry name" value="CYTH-like phosphatases"/>
    <property type="match status" value="1"/>
</dbReference>
<dbReference type="AlphaFoldDB" id="A0A061AU72"/>
<dbReference type="InterPro" id="IPR037009">
    <property type="entry name" value="mRNA_triPase_Cet1_sf"/>
</dbReference>
<comment type="similarity">
    <text evidence="3 8">Belongs to the fungal TPase family.</text>
</comment>
<keyword evidence="5 8" id="KW-0378">Hydrolase</keyword>
<evidence type="ECO:0000256" key="5">
    <source>
        <dbReference type="ARBA" id="ARBA00022801"/>
    </source>
</evidence>
<protein>
    <recommendedName>
        <fullName evidence="8">mRNA-capping enzyme subunit beta</fullName>
        <ecNumber evidence="8">3.6.1.74</ecNumber>
    </recommendedName>
    <alternativeName>
        <fullName evidence="8">mRNA 5'-phosphatase</fullName>
    </alternativeName>
    <alternativeName>
        <fullName evidence="8">mRNA 5'-triphosphate monophosphatase</fullName>
    </alternativeName>
</protein>
<feature type="domain" description="mRNA triphosphatase Cet1-like" evidence="10">
    <location>
        <begin position="299"/>
        <end position="515"/>
    </location>
</feature>
<feature type="compositionally biased region" description="Low complexity" evidence="9">
    <location>
        <begin position="157"/>
        <end position="171"/>
    </location>
</feature>
<dbReference type="EMBL" id="LK052891">
    <property type="protein sequence ID" value="CDR41104.1"/>
    <property type="molecule type" value="Genomic_DNA"/>
</dbReference>
<dbReference type="PANTHER" id="PTHR28118:SF1">
    <property type="entry name" value="POLYNUCLEOTIDE 5'-TRIPHOSPHATASE CTL1-RELATED"/>
    <property type="match status" value="1"/>
</dbReference>
<feature type="region of interest" description="Disordered" evidence="9">
    <location>
        <begin position="1"/>
        <end position="79"/>
    </location>
</feature>
<evidence type="ECO:0000256" key="7">
    <source>
        <dbReference type="ARBA" id="ARBA00047740"/>
    </source>
</evidence>
<feature type="compositionally biased region" description="Low complexity" evidence="9">
    <location>
        <begin position="45"/>
        <end position="59"/>
    </location>
</feature>
<dbReference type="EC" id="3.6.1.74" evidence="8"/>
<evidence type="ECO:0000256" key="3">
    <source>
        <dbReference type="ARBA" id="ARBA00006345"/>
    </source>
</evidence>
<comment type="subunit">
    <text evidence="8">Heterodimer. The mRNA-capping enzyme is composed of two separate chains alpha and beta, respectively a mRNA guanylyltransferase and an mRNA 5'-triphosphate monophosphatase.</text>
</comment>
<feature type="compositionally biased region" description="Basic and acidic residues" evidence="9">
    <location>
        <begin position="225"/>
        <end position="250"/>
    </location>
</feature>
<reference evidence="11" key="1">
    <citation type="journal article" date="2014" name="Genome Announc.">
        <title>Genome sequence of the yeast Cyberlindnera fabianii (Hansenula fabianii).</title>
        <authorList>
            <person name="Freel K.C."/>
            <person name="Sarilar V."/>
            <person name="Neuveglise C."/>
            <person name="Devillers H."/>
            <person name="Friedrich A."/>
            <person name="Schacherer J."/>
        </authorList>
    </citation>
    <scope>NUCLEOTIDE SEQUENCE</scope>
    <source>
        <strain evidence="11">YJS4271</strain>
    </source>
</reference>
<dbReference type="InterPro" id="IPR004206">
    <property type="entry name" value="mRNA_triPase_Cet1"/>
</dbReference>
<dbReference type="GO" id="GO:0004651">
    <property type="term" value="F:polynucleotide 5'-phosphatase activity"/>
    <property type="evidence" value="ECO:0007669"/>
    <property type="project" value="UniProtKB-UniRule"/>
</dbReference>
<evidence type="ECO:0000256" key="2">
    <source>
        <dbReference type="ARBA" id="ARBA00004123"/>
    </source>
</evidence>
<evidence type="ECO:0000259" key="10">
    <source>
        <dbReference type="Pfam" id="PF02940"/>
    </source>
</evidence>
<dbReference type="Gene3D" id="3.20.100.10">
    <property type="entry name" value="mRNA triphosphatase Cet1-like"/>
    <property type="match status" value="1"/>
</dbReference>
<evidence type="ECO:0000313" key="11">
    <source>
        <dbReference type="EMBL" id="CDR41104.1"/>
    </source>
</evidence>
<feature type="compositionally biased region" description="Polar residues" evidence="9">
    <location>
        <begin position="32"/>
        <end position="44"/>
    </location>
</feature>
<dbReference type="InterPro" id="IPR033469">
    <property type="entry name" value="CYTH-like_dom_sf"/>
</dbReference>
<sequence length="558" mass="63647">MDLRNLLSSDQTSAAASAKTEETKPELRKRGSSINDLMNNDDNTVNSSSPINQSIQSPVINKNAVSSPTQTPMTHKPDEIKARSSIVSFMNDTDVDIDGKETPSIARRLSYEISASESNSPVVPKKTITRAPSLQDIINADQPVEFEEPEYNEDGKSASSSATTTATTTTKKTVKKEKTKKSSESTDSKPTSERKGKTPNKSETPAEEFSSPQAPPQRKSQPPKNIDEEINRLENLEKNRSNGKKSDPNKPTRYTKPPIWATKWVPSFKAQKARAGRNRAVRTGKADTDVSFTDTKPYNDLTRKITNWVYAQIVTVPKEQRQFLELEVKFGRLWHKATDRRVLIPVTNECIIDDSYILDCFYRSGMEREHYDRVKKYITGLTRLHKEKFKTMRFDQVDTTYREGSNQQVPKFIRLTTDKSTGRVVANLEKKKLGSLFIHSPDLMFDYRLSMSLELPNHDNPERFANHIPENERQKKRTSFFHESTATRVDMTEVQSKSRGRHNDTSESLELELEVDMNQLLDAFEQLENDQFTFEELTETLLDNARLINRFLAKPVPK</sequence>
<keyword evidence="6 8" id="KW-0539">Nucleus</keyword>
<dbReference type="GO" id="GO:0140818">
    <property type="term" value="F:mRNA 5'-triphosphate monophosphatase activity"/>
    <property type="evidence" value="ECO:0007669"/>
    <property type="project" value="UniProtKB-EC"/>
</dbReference>
<evidence type="ECO:0000256" key="1">
    <source>
        <dbReference type="ARBA" id="ARBA00001946"/>
    </source>
</evidence>
<dbReference type="GO" id="GO:0006370">
    <property type="term" value="P:7-methylguanosine mRNA capping"/>
    <property type="evidence" value="ECO:0007669"/>
    <property type="project" value="UniProtKB-UniRule"/>
</dbReference>
<dbReference type="Pfam" id="PF02940">
    <property type="entry name" value="mRNA_triPase"/>
    <property type="match status" value="1"/>
</dbReference>
<dbReference type="InterPro" id="IPR040343">
    <property type="entry name" value="Cet1/Ctl1"/>
</dbReference>
<comment type="subcellular location">
    <subcellularLocation>
        <location evidence="2 8">Nucleus</location>
    </subcellularLocation>
</comment>
<comment type="cofactor">
    <cofactor evidence="1 8">
        <name>Mg(2+)</name>
        <dbReference type="ChEBI" id="CHEBI:18420"/>
    </cofactor>
</comment>
<keyword evidence="4 8" id="KW-0507">mRNA processing</keyword>
<feature type="region of interest" description="Disordered" evidence="9">
    <location>
        <begin position="112"/>
        <end position="257"/>
    </location>
</feature>
<feature type="compositionally biased region" description="Basic and acidic residues" evidence="9">
    <location>
        <begin position="19"/>
        <end position="29"/>
    </location>
</feature>
<evidence type="ECO:0000256" key="6">
    <source>
        <dbReference type="ARBA" id="ARBA00023242"/>
    </source>
</evidence>
<comment type="catalytic activity">
    <reaction evidence="7">
        <text>a 5'-end triphospho-ribonucleoside in mRNA + H2O = a 5'-end diphospho-ribonucleoside in mRNA + phosphate + H(+)</text>
        <dbReference type="Rhea" id="RHEA:67004"/>
        <dbReference type="Rhea" id="RHEA-COMP:17164"/>
        <dbReference type="Rhea" id="RHEA-COMP:17165"/>
        <dbReference type="ChEBI" id="CHEBI:15377"/>
        <dbReference type="ChEBI" id="CHEBI:15378"/>
        <dbReference type="ChEBI" id="CHEBI:43474"/>
        <dbReference type="ChEBI" id="CHEBI:167616"/>
        <dbReference type="ChEBI" id="CHEBI:167618"/>
        <dbReference type="EC" id="3.6.1.74"/>
    </reaction>
    <physiologicalReaction direction="left-to-right" evidence="7">
        <dbReference type="Rhea" id="RHEA:67005"/>
    </physiologicalReaction>
</comment>
<proteinExistence type="inferred from homology"/>
<organism evidence="11">
    <name type="scientific">Cyberlindnera fabianii</name>
    <name type="common">Yeast</name>
    <name type="synonym">Hansenula fabianii</name>
    <dbReference type="NCBI Taxonomy" id="36022"/>
    <lineage>
        <taxon>Eukaryota</taxon>
        <taxon>Fungi</taxon>
        <taxon>Dikarya</taxon>
        <taxon>Ascomycota</taxon>
        <taxon>Saccharomycotina</taxon>
        <taxon>Saccharomycetes</taxon>
        <taxon>Phaffomycetales</taxon>
        <taxon>Phaffomycetaceae</taxon>
        <taxon>Cyberlindnera</taxon>
    </lineage>
</organism>
<evidence type="ECO:0000256" key="9">
    <source>
        <dbReference type="SAM" id="MobiDB-lite"/>
    </source>
</evidence>
<dbReference type="VEuPathDB" id="FungiDB:BON22_1249"/>
<feature type="compositionally biased region" description="Polar residues" evidence="9">
    <location>
        <begin position="1"/>
        <end position="11"/>
    </location>
</feature>
<dbReference type="PANTHER" id="PTHR28118">
    <property type="entry name" value="POLYNUCLEOTIDE 5'-TRIPHOSPHATASE-RELATED"/>
    <property type="match status" value="1"/>
</dbReference>
<dbReference type="CDD" id="cd07470">
    <property type="entry name" value="CYTH-like_mRNA_RTPase"/>
    <property type="match status" value="1"/>
</dbReference>
<feature type="compositionally biased region" description="Polar residues" evidence="9">
    <location>
        <begin position="63"/>
        <end position="73"/>
    </location>
</feature>
<evidence type="ECO:0000256" key="8">
    <source>
        <dbReference type="RuleBase" id="RU367053"/>
    </source>
</evidence>
<name>A0A061AU72_CYBFA</name>
<dbReference type="OrthoDB" id="272147at2759"/>
<keyword evidence="8" id="KW-0506">mRNA capping</keyword>
<evidence type="ECO:0000256" key="4">
    <source>
        <dbReference type="ARBA" id="ARBA00022664"/>
    </source>
</evidence>
<accession>A0A061AU72</accession>
<dbReference type="GO" id="GO:0031533">
    <property type="term" value="C:mRNA capping enzyme complex"/>
    <property type="evidence" value="ECO:0007669"/>
    <property type="project" value="UniProtKB-UniRule"/>
</dbReference>
<feature type="compositionally biased region" description="Basic and acidic residues" evidence="9">
    <location>
        <begin position="180"/>
        <end position="196"/>
    </location>
</feature>
<gene>
    <name evidence="11" type="ORF">CYFA0S_06e01750g</name>
</gene>